<dbReference type="SUPFAM" id="SSF47203">
    <property type="entry name" value="Acyl-CoA dehydrogenase C-terminal domain-like"/>
    <property type="match status" value="1"/>
</dbReference>
<dbReference type="InterPro" id="IPR013786">
    <property type="entry name" value="AcylCoA_DH/ox_N"/>
</dbReference>
<keyword evidence="5 6" id="KW-0560">Oxidoreductase</keyword>
<dbReference type="Pfam" id="PF00441">
    <property type="entry name" value="Acyl-CoA_dh_1"/>
    <property type="match status" value="1"/>
</dbReference>
<dbReference type="GO" id="GO:0006552">
    <property type="term" value="P:L-leucine catabolic process"/>
    <property type="evidence" value="ECO:0007669"/>
    <property type="project" value="TreeGrafter"/>
</dbReference>
<dbReference type="PANTHER" id="PTHR43884:SF12">
    <property type="entry name" value="ISOVALERYL-COA DEHYDROGENASE, MITOCHONDRIAL-RELATED"/>
    <property type="match status" value="1"/>
</dbReference>
<dbReference type="GO" id="GO:0008470">
    <property type="term" value="F:3-methylbutanoyl-CoA dehydrogenase activity"/>
    <property type="evidence" value="ECO:0007669"/>
    <property type="project" value="UniProtKB-EC"/>
</dbReference>
<keyword evidence="3 6" id="KW-0285">Flavoprotein</keyword>
<dbReference type="InterPro" id="IPR037069">
    <property type="entry name" value="AcylCoA_DH/ox_N_sf"/>
</dbReference>
<dbReference type="Pfam" id="PF02771">
    <property type="entry name" value="Acyl-CoA_dh_N"/>
    <property type="match status" value="1"/>
</dbReference>
<dbReference type="PIRSF" id="PIRSF016578">
    <property type="entry name" value="HsaA"/>
    <property type="match status" value="1"/>
</dbReference>
<evidence type="ECO:0000256" key="5">
    <source>
        <dbReference type="ARBA" id="ARBA00023002"/>
    </source>
</evidence>
<dbReference type="FunFam" id="2.40.110.10:FF:000002">
    <property type="entry name" value="Acyl-CoA dehydrogenase fadE12"/>
    <property type="match status" value="1"/>
</dbReference>
<accession>A0A075FR47</accession>
<evidence type="ECO:0000259" key="9">
    <source>
        <dbReference type="Pfam" id="PF02771"/>
    </source>
</evidence>
<protein>
    <submittedName>
        <fullName evidence="10">Isovaleryl-CoA dehydrogenase (IVD, ivd)</fullName>
        <ecNumber evidence="10">1.3.8.4</ecNumber>
    </submittedName>
</protein>
<sequence length="404" mass="44696">MAEGWRDLDLANPTEEHAMLRDMVRSFVSDEVEPQALEHDRDERFNTELFRRLGEQGILGISVPPEYGGGGMDATAVAIINEEISYSDPGLCLAYLAHDQLIANNLAHNGSDEQKQRILPKLCSGEWIGCMAMSEPGYGTDVLGMQTRAEQREDGSWVINGRKMWITNGTIDEEGTPADVVWLYARTGTDTKGRAEVTTFIVERGMPGYSVGQKIDDKLGVRASNTAELVFDDCVVPADNVVGKPGESMIHMMRNLELERLGLAAMGVGIARRCLSAMNRYASEREAFGKQIREFGQIQRHIGESWAEYRAMRAYVYETARRIDLSKAGNRLDSDGVKLFGTSAAKNIADRAIQVMGGYGYVGEYTVERLWRDAKLLEIGGGTLEGHQKNITRDLAEDSSAIDD</sequence>
<dbReference type="InterPro" id="IPR009100">
    <property type="entry name" value="AcylCoA_DH/oxidase_NM_dom_sf"/>
</dbReference>
<dbReference type="EMBL" id="KF900404">
    <property type="protein sequence ID" value="AIE93773.1"/>
    <property type="molecule type" value="Genomic_DNA"/>
</dbReference>
<evidence type="ECO:0000256" key="1">
    <source>
        <dbReference type="ARBA" id="ARBA00001974"/>
    </source>
</evidence>
<dbReference type="Gene3D" id="2.40.110.10">
    <property type="entry name" value="Butyryl-CoA Dehydrogenase, subunit A, domain 2"/>
    <property type="match status" value="1"/>
</dbReference>
<feature type="domain" description="Acyl-CoA dehydrogenase/oxidase C-terminal" evidence="7">
    <location>
        <begin position="252"/>
        <end position="394"/>
    </location>
</feature>
<evidence type="ECO:0000313" key="10">
    <source>
        <dbReference type="EMBL" id="AIE93773.1"/>
    </source>
</evidence>
<dbReference type="InterPro" id="IPR009075">
    <property type="entry name" value="AcylCo_DH/oxidase_C"/>
</dbReference>
<dbReference type="EC" id="1.3.8.4" evidence="10"/>
<gene>
    <name evidence="10" type="primary">IVD</name>
    <name evidence="10" type="synonym">ivd</name>
</gene>
<dbReference type="Gene3D" id="1.10.540.10">
    <property type="entry name" value="Acyl-CoA dehydrogenase/oxidase, N-terminal domain"/>
    <property type="match status" value="1"/>
</dbReference>
<dbReference type="InterPro" id="IPR006089">
    <property type="entry name" value="Acyl-CoA_DH_CS"/>
</dbReference>
<proteinExistence type="inferred from homology"/>
<reference evidence="10" key="1">
    <citation type="journal article" date="2014" name="Genome Biol. Evol.">
        <title>Pangenome evidence for extensive interdomain horizontal transfer affecting lineage core and shell genes in uncultured planktonic thaumarchaeota and euryarchaeota.</title>
        <authorList>
            <person name="Deschamps P."/>
            <person name="Zivanovic Y."/>
            <person name="Moreira D."/>
            <person name="Rodriguez-Valera F."/>
            <person name="Lopez-Garcia P."/>
        </authorList>
    </citation>
    <scope>NUCLEOTIDE SEQUENCE</scope>
</reference>
<dbReference type="Pfam" id="PF02770">
    <property type="entry name" value="Acyl-CoA_dh_M"/>
    <property type="match status" value="1"/>
</dbReference>
<dbReference type="Gene3D" id="1.20.140.10">
    <property type="entry name" value="Butyryl-CoA Dehydrogenase, subunit A, domain 3"/>
    <property type="match status" value="1"/>
</dbReference>
<dbReference type="PROSITE" id="PS00073">
    <property type="entry name" value="ACYL_COA_DH_2"/>
    <property type="match status" value="1"/>
</dbReference>
<dbReference type="InterPro" id="IPR036250">
    <property type="entry name" value="AcylCo_DH-like_C"/>
</dbReference>
<dbReference type="PANTHER" id="PTHR43884">
    <property type="entry name" value="ACYL-COA DEHYDROGENASE"/>
    <property type="match status" value="1"/>
</dbReference>
<evidence type="ECO:0000256" key="4">
    <source>
        <dbReference type="ARBA" id="ARBA00022827"/>
    </source>
</evidence>
<name>A0A075FR47_9EURY</name>
<feature type="domain" description="Acyl-CoA oxidase/dehydrogenase middle" evidence="8">
    <location>
        <begin position="130"/>
        <end position="234"/>
    </location>
</feature>
<dbReference type="InterPro" id="IPR046373">
    <property type="entry name" value="Acyl-CoA_Oxase/DH_mid-dom_sf"/>
</dbReference>
<keyword evidence="4 6" id="KW-0274">FAD</keyword>
<dbReference type="SUPFAM" id="SSF56645">
    <property type="entry name" value="Acyl-CoA dehydrogenase NM domain-like"/>
    <property type="match status" value="1"/>
</dbReference>
<evidence type="ECO:0000256" key="2">
    <source>
        <dbReference type="ARBA" id="ARBA00009347"/>
    </source>
</evidence>
<evidence type="ECO:0000259" key="8">
    <source>
        <dbReference type="Pfam" id="PF02770"/>
    </source>
</evidence>
<evidence type="ECO:0000256" key="6">
    <source>
        <dbReference type="RuleBase" id="RU362125"/>
    </source>
</evidence>
<evidence type="ECO:0000256" key="3">
    <source>
        <dbReference type="ARBA" id="ARBA00022630"/>
    </source>
</evidence>
<feature type="domain" description="Acyl-CoA dehydrogenase/oxidase N-terminal" evidence="9">
    <location>
        <begin position="14"/>
        <end position="126"/>
    </location>
</feature>
<organism evidence="10">
    <name type="scientific">uncultured marine group II/III euryarchaeote AD1000_39_H06</name>
    <dbReference type="NCBI Taxonomy" id="1457765"/>
    <lineage>
        <taxon>Archaea</taxon>
        <taxon>Methanobacteriati</taxon>
        <taxon>Methanobacteriota</taxon>
        <taxon>environmental samples</taxon>
    </lineage>
</organism>
<dbReference type="InterPro" id="IPR006091">
    <property type="entry name" value="Acyl-CoA_Oxase/DH_mid-dom"/>
</dbReference>
<dbReference type="FunFam" id="1.20.140.10:FF:000001">
    <property type="entry name" value="Acyl-CoA dehydrogenase"/>
    <property type="match status" value="1"/>
</dbReference>
<comment type="similarity">
    <text evidence="2 6">Belongs to the acyl-CoA dehydrogenase family.</text>
</comment>
<dbReference type="FunFam" id="1.10.540.10:FF:000002">
    <property type="entry name" value="Acyl-CoA dehydrogenase FadE19"/>
    <property type="match status" value="1"/>
</dbReference>
<evidence type="ECO:0000259" key="7">
    <source>
        <dbReference type="Pfam" id="PF00441"/>
    </source>
</evidence>
<dbReference type="AlphaFoldDB" id="A0A075FR47"/>
<dbReference type="GO" id="GO:0050660">
    <property type="term" value="F:flavin adenine dinucleotide binding"/>
    <property type="evidence" value="ECO:0007669"/>
    <property type="project" value="InterPro"/>
</dbReference>
<comment type="cofactor">
    <cofactor evidence="1 6">
        <name>FAD</name>
        <dbReference type="ChEBI" id="CHEBI:57692"/>
    </cofactor>
</comment>